<sequence>MSQPHKEWFQRLFNAFYKGETLIEFPIDNLPPNDFVEIFNRDEEIIIKILQNTTNISNNVVWYWFKDNEHKIIDRAIEYIDENFLPNINIGSIETSETEKFNADADKDNSDKGEEWRLTERLIYNLDDDDKTIVPGLHYLLKYKWTPASGPGENDLIITNGRGIFAIVEVKNNRSEDDKKYRMSYALRQAMYYKRKFIEECNVVYNVDDTSFDVIVVIGLAIGKDNKKPIGKDIKKLCVGSFDEQVCKTLKERYCSNNSNQVFIYNTQSPNPSSSNLNSN</sequence>
<accession>A0A9N9A5V9</accession>
<evidence type="ECO:0000313" key="1">
    <source>
        <dbReference type="EMBL" id="CAG8518720.1"/>
    </source>
</evidence>
<dbReference type="Proteomes" id="UP000789396">
    <property type="component" value="Unassembled WGS sequence"/>
</dbReference>
<protein>
    <submittedName>
        <fullName evidence="1">19938_t:CDS:1</fullName>
    </submittedName>
</protein>
<dbReference type="AlphaFoldDB" id="A0A9N9A5V9"/>
<reference evidence="1" key="1">
    <citation type="submission" date="2021-06" db="EMBL/GenBank/DDBJ databases">
        <authorList>
            <person name="Kallberg Y."/>
            <person name="Tangrot J."/>
            <person name="Rosling A."/>
        </authorList>
    </citation>
    <scope>NUCLEOTIDE SEQUENCE</scope>
    <source>
        <strain evidence="1">IN212</strain>
    </source>
</reference>
<keyword evidence="2" id="KW-1185">Reference proteome</keyword>
<comment type="caution">
    <text evidence="1">The sequence shown here is derived from an EMBL/GenBank/DDBJ whole genome shotgun (WGS) entry which is preliminary data.</text>
</comment>
<dbReference type="EMBL" id="CAJVPZ010002750">
    <property type="protein sequence ID" value="CAG8518720.1"/>
    <property type="molecule type" value="Genomic_DNA"/>
</dbReference>
<proteinExistence type="predicted"/>
<gene>
    <name evidence="1" type="ORF">RFULGI_LOCUS3247</name>
</gene>
<organism evidence="1 2">
    <name type="scientific">Racocetra fulgida</name>
    <dbReference type="NCBI Taxonomy" id="60492"/>
    <lineage>
        <taxon>Eukaryota</taxon>
        <taxon>Fungi</taxon>
        <taxon>Fungi incertae sedis</taxon>
        <taxon>Mucoromycota</taxon>
        <taxon>Glomeromycotina</taxon>
        <taxon>Glomeromycetes</taxon>
        <taxon>Diversisporales</taxon>
        <taxon>Gigasporaceae</taxon>
        <taxon>Racocetra</taxon>
    </lineage>
</organism>
<name>A0A9N9A5V9_9GLOM</name>
<dbReference type="OrthoDB" id="2366574at2759"/>
<evidence type="ECO:0000313" key="2">
    <source>
        <dbReference type="Proteomes" id="UP000789396"/>
    </source>
</evidence>